<feature type="region of interest" description="Disordered" evidence="1">
    <location>
        <begin position="37"/>
        <end position="119"/>
    </location>
</feature>
<feature type="compositionally biased region" description="Polar residues" evidence="1">
    <location>
        <begin position="39"/>
        <end position="57"/>
    </location>
</feature>
<dbReference type="RefSeq" id="WP_042411266.1">
    <property type="nucleotide sequence ID" value="NZ_BAWO01000060.1"/>
</dbReference>
<reference evidence="3 4" key="1">
    <citation type="submission" date="2014-04" db="EMBL/GenBank/DDBJ databases">
        <title>Whole genome shotgun sequence of Geobacillus caldoxylosilyticus NBRC 107762.</title>
        <authorList>
            <person name="Hosoyama A."/>
            <person name="Hosoyama Y."/>
            <person name="Katano-Makiyama Y."/>
            <person name="Tsuchikane K."/>
            <person name="Ohji S."/>
            <person name="Ichikawa N."/>
            <person name="Yamazoe A."/>
            <person name="Fujita N."/>
        </authorList>
    </citation>
    <scope>NUCLEOTIDE SEQUENCE [LARGE SCALE GENOMIC DNA]</scope>
    <source>
        <strain evidence="3 4">NBRC 107762</strain>
    </source>
</reference>
<comment type="caution">
    <text evidence="3">The sequence shown here is derived from an EMBL/GenBank/DDBJ whole genome shotgun (WGS) entry which is preliminary data.</text>
</comment>
<dbReference type="AlphaFoldDB" id="A0A023DJ05"/>
<feature type="signal peptide" evidence="2">
    <location>
        <begin position="1"/>
        <end position="22"/>
    </location>
</feature>
<dbReference type="OrthoDB" id="1803673at2"/>
<accession>A0A023DJ05</accession>
<evidence type="ECO:0000256" key="2">
    <source>
        <dbReference type="SAM" id="SignalP"/>
    </source>
</evidence>
<evidence type="ECO:0000256" key="1">
    <source>
        <dbReference type="SAM" id="MobiDB-lite"/>
    </source>
</evidence>
<feature type="compositionally biased region" description="Polar residues" evidence="1">
    <location>
        <begin position="70"/>
        <end position="119"/>
    </location>
</feature>
<name>A0A023DJ05_9BACL</name>
<dbReference type="PROSITE" id="PS51257">
    <property type="entry name" value="PROKAR_LIPOPROTEIN"/>
    <property type="match status" value="1"/>
</dbReference>
<sequence>MQKQLFTAFLLFPLLLLSSCLSEEMVQQEGSQVKEAAVQSGNIANQKKDTPQQNTPSPKYDKAVTAPADKTQNPTAKEDNVTVTSKQPAQSSIGSKQLQEFKNTTNQHPTNTKSSANEQKQTNAALTYDQVKSTLHKGMSKEEVEAFLKVTGVKIVSALDGKTMYRYDIAFPDHYQFTATLAEDGTQLDDVDIDGVKKYKGVIVFVEYDEQATIKGYSIFYVDEKTQKVHAYYHYPTFEKTDILE</sequence>
<proteinExistence type="predicted"/>
<keyword evidence="2" id="KW-0732">Signal</keyword>
<dbReference type="Proteomes" id="UP000023561">
    <property type="component" value="Unassembled WGS sequence"/>
</dbReference>
<feature type="chain" id="PRO_5039572108" description="Lipoprotein" evidence="2">
    <location>
        <begin position="23"/>
        <end position="245"/>
    </location>
</feature>
<protein>
    <recommendedName>
        <fullName evidence="5">Lipoprotein</fullName>
    </recommendedName>
</protein>
<evidence type="ECO:0000313" key="3">
    <source>
        <dbReference type="EMBL" id="GAJ41223.1"/>
    </source>
</evidence>
<keyword evidence="4" id="KW-1185">Reference proteome</keyword>
<organism evidence="3 4">
    <name type="scientific">Parageobacillus caldoxylosilyticus NBRC 107762</name>
    <dbReference type="NCBI Taxonomy" id="1220594"/>
    <lineage>
        <taxon>Bacteria</taxon>
        <taxon>Bacillati</taxon>
        <taxon>Bacillota</taxon>
        <taxon>Bacilli</taxon>
        <taxon>Bacillales</taxon>
        <taxon>Anoxybacillaceae</taxon>
        <taxon>Saccharococcus</taxon>
    </lineage>
</organism>
<dbReference type="EMBL" id="BAWO01000060">
    <property type="protein sequence ID" value="GAJ41223.1"/>
    <property type="molecule type" value="Genomic_DNA"/>
</dbReference>
<evidence type="ECO:0000313" key="4">
    <source>
        <dbReference type="Proteomes" id="UP000023561"/>
    </source>
</evidence>
<evidence type="ECO:0008006" key="5">
    <source>
        <dbReference type="Google" id="ProtNLM"/>
    </source>
</evidence>
<gene>
    <name evidence="3" type="ORF">GCA01S_060_00390</name>
</gene>